<dbReference type="OrthoDB" id="1029639at2759"/>
<evidence type="ECO:0000313" key="2">
    <source>
        <dbReference type="EMBL" id="OSX78428.1"/>
    </source>
</evidence>
<reference evidence="2 3" key="1">
    <citation type="submission" date="2017-03" db="EMBL/GenBank/DDBJ databases">
        <title>WGS assembly of Porphyra umbilicalis.</title>
        <authorList>
            <person name="Brawley S.H."/>
            <person name="Blouin N.A."/>
            <person name="Ficko-Blean E."/>
            <person name="Wheeler G.L."/>
            <person name="Lohr M."/>
            <person name="Goodson H.V."/>
            <person name="Jenkins J.W."/>
            <person name="Blaby-Haas C.E."/>
            <person name="Helliwell K.E."/>
            <person name="Chan C."/>
            <person name="Marriage T."/>
            <person name="Bhattacharya D."/>
            <person name="Klein A.S."/>
            <person name="Badis Y."/>
            <person name="Brodie J."/>
            <person name="Cao Y."/>
            <person name="Collen J."/>
            <person name="Dittami S.M."/>
            <person name="Gachon C.M."/>
            <person name="Green B.R."/>
            <person name="Karpowicz S."/>
            <person name="Kim J.W."/>
            <person name="Kudahl U."/>
            <person name="Lin S."/>
            <person name="Michel G."/>
            <person name="Mittag M."/>
            <person name="Olson B.J."/>
            <person name="Pangilinan J."/>
            <person name="Peng Y."/>
            <person name="Qiu H."/>
            <person name="Shu S."/>
            <person name="Singer J.T."/>
            <person name="Smith A.G."/>
            <person name="Sprecher B.N."/>
            <person name="Wagner V."/>
            <person name="Wang W."/>
            <person name="Wang Z.-Y."/>
            <person name="Yan J."/>
            <person name="Yarish C."/>
            <person name="Zoeuner-Riek S."/>
            <person name="Zhuang Y."/>
            <person name="Zou Y."/>
            <person name="Lindquist E.A."/>
            <person name="Grimwood J."/>
            <person name="Barry K."/>
            <person name="Rokhsar D.S."/>
            <person name="Schmutz J."/>
            <person name="Stiller J.W."/>
            <person name="Grossman A.R."/>
            <person name="Prochnik S.E."/>
        </authorList>
    </citation>
    <scope>NUCLEOTIDE SEQUENCE [LARGE SCALE GENOMIC DNA]</scope>
    <source>
        <strain evidence="2">4086291</strain>
    </source>
</reference>
<feature type="compositionally biased region" description="Acidic residues" evidence="1">
    <location>
        <begin position="346"/>
        <end position="357"/>
    </location>
</feature>
<feature type="compositionally biased region" description="Low complexity" evidence="1">
    <location>
        <begin position="375"/>
        <end position="391"/>
    </location>
</feature>
<evidence type="ECO:0000313" key="3">
    <source>
        <dbReference type="Proteomes" id="UP000218209"/>
    </source>
</evidence>
<keyword evidence="3" id="KW-1185">Reference proteome</keyword>
<evidence type="ECO:0000256" key="1">
    <source>
        <dbReference type="SAM" id="MobiDB-lite"/>
    </source>
</evidence>
<dbReference type="AlphaFoldDB" id="A0A1X6PC28"/>
<dbReference type="Proteomes" id="UP000218209">
    <property type="component" value="Unassembled WGS sequence"/>
</dbReference>
<proteinExistence type="predicted"/>
<accession>A0A1X6PC28</accession>
<gene>
    <name evidence="2" type="ORF">BU14_0109s0028</name>
</gene>
<protein>
    <submittedName>
        <fullName evidence="2">Uncharacterized protein</fullName>
    </submittedName>
</protein>
<feature type="region of interest" description="Disordered" evidence="1">
    <location>
        <begin position="342"/>
        <end position="391"/>
    </location>
</feature>
<sequence>MSTRRRPPGRYAEVRVSAADLPAPRRFLYTYAELSSVGADGRLTSLGTTESVAGEASPAYIHPYELPLATDADAATAYSLTVWAVARRHSVAPGEKEKAVALGSAPLVLRDALSTRDGVVVAPLGADARAGSLVLVVEALTPPKPPVSYNLTLGLAAGCGMAGPPAPRGSTAGPDPAVFFVLYRAMAAGALDADWVPVYRSEGIVPPRTGAAGDVTWATASLGAEALCAGDENRALRIEFFHDRDGAAGGRRLAFVQTSPSAFRYARPGGVLRMVGAEGVVAAGTVGLVALKNNLVGARGRVSSVFILRVESVTWAGWGSGAADGPWADYIDRDVDGRKRVGADEAAGEWESDEEEGGGGGGAGGAGTRARVRRTSSVGGSATSPSARRTCGGWRRGWGGRCRRACGKHEGGGAPRVASGSQAIFFPHMQRRACSGGDGRGQCRTVARVS</sequence>
<name>A0A1X6PC28_PORUM</name>
<dbReference type="EMBL" id="KV918813">
    <property type="protein sequence ID" value="OSX78428.1"/>
    <property type="molecule type" value="Genomic_DNA"/>
</dbReference>
<organism evidence="2 3">
    <name type="scientific">Porphyra umbilicalis</name>
    <name type="common">Purple laver</name>
    <name type="synonym">Red alga</name>
    <dbReference type="NCBI Taxonomy" id="2786"/>
    <lineage>
        <taxon>Eukaryota</taxon>
        <taxon>Rhodophyta</taxon>
        <taxon>Bangiophyceae</taxon>
        <taxon>Bangiales</taxon>
        <taxon>Bangiaceae</taxon>
        <taxon>Porphyra</taxon>
    </lineage>
</organism>
<feature type="compositionally biased region" description="Gly residues" evidence="1">
    <location>
        <begin position="358"/>
        <end position="367"/>
    </location>
</feature>